<gene>
    <name evidence="2" type="ORF">BP6252_12002</name>
</gene>
<dbReference type="Proteomes" id="UP000256645">
    <property type="component" value="Unassembled WGS sequence"/>
</dbReference>
<evidence type="ECO:0000256" key="1">
    <source>
        <dbReference type="SAM" id="MobiDB-lite"/>
    </source>
</evidence>
<protein>
    <recommendedName>
        <fullName evidence="4">Transcription factor domain-containing protein</fullName>
    </recommendedName>
</protein>
<evidence type="ECO:0008006" key="4">
    <source>
        <dbReference type="Google" id="ProtNLM"/>
    </source>
</evidence>
<comment type="caution">
    <text evidence="2">The sequence shown here is derived from an EMBL/GenBank/DDBJ whole genome shotgun (WGS) entry which is preliminary data.</text>
</comment>
<accession>A0A3D8QFP6</accession>
<dbReference type="OrthoDB" id="3553893at2759"/>
<dbReference type="AlphaFoldDB" id="A0A3D8QFP6"/>
<sequence length="408" mass="46129">MNVRTTISEIDWTFAIGSPHLPGTSQCEQSRTDSSGDEESSMLEDMLWTNDIAPDASNAPFPRTQLHQKALFGGLSSTNVPLETSGTRELDEAYTYQNICSSLPPYWIQVLPTFKNVPNVLTKKVMSTVRSTLKINSIMSTLESYPRLMTTSIIPPFIHPQFSKPTYFPNSATNFEYRYAPLVHCEALMAIIYRITPTNQKFVLELLLSEVQTLHSERFEYNQTMLVASIQALALYMIALASIGNPSKEIGGIVVTALLDIFAILSTKVSWTESGPQGTLPEWQDWILYESIVRTFALLSLSEKVLNLDLVSVRSLIHVPVDYCIGFDNTQLLCIRELWEAKSEVEWCNKYLEYNASRKGKKALTFGLLKDLETMLRDSDSTAMMEDLQYWSKNTDDFGKLVLYTLVD</sequence>
<dbReference type="STRING" id="1849047.A0A3D8QFP6"/>
<evidence type="ECO:0000313" key="3">
    <source>
        <dbReference type="Proteomes" id="UP000256645"/>
    </source>
</evidence>
<name>A0A3D8QFP6_9HELO</name>
<feature type="compositionally biased region" description="Polar residues" evidence="1">
    <location>
        <begin position="23"/>
        <end position="33"/>
    </location>
</feature>
<keyword evidence="3" id="KW-1185">Reference proteome</keyword>
<proteinExistence type="predicted"/>
<reference evidence="2 3" key="1">
    <citation type="journal article" date="2018" name="IMA Fungus">
        <title>IMA Genome-F 9: Draft genome sequence of Annulohypoxylon stygium, Aspergillus mulundensis, Berkeleyomyces basicola (syn. Thielaviopsis basicola), Ceratocystis smalleyi, two Cercospora beticola strains, Coleophoma cylindrospora, Fusarium fracticaudum, Phialophora cf. hyalina, and Morchella septimelata.</title>
        <authorList>
            <person name="Wingfield B.D."/>
            <person name="Bills G.F."/>
            <person name="Dong Y."/>
            <person name="Huang W."/>
            <person name="Nel W.J."/>
            <person name="Swalarsk-Parry B.S."/>
            <person name="Vaghefi N."/>
            <person name="Wilken P.M."/>
            <person name="An Z."/>
            <person name="de Beer Z.W."/>
            <person name="De Vos L."/>
            <person name="Chen L."/>
            <person name="Duong T.A."/>
            <person name="Gao Y."/>
            <person name="Hammerbacher A."/>
            <person name="Kikkert J.R."/>
            <person name="Li Y."/>
            <person name="Li H."/>
            <person name="Li K."/>
            <person name="Li Q."/>
            <person name="Liu X."/>
            <person name="Ma X."/>
            <person name="Naidoo K."/>
            <person name="Pethybridge S.J."/>
            <person name="Sun J."/>
            <person name="Steenkamp E.T."/>
            <person name="van der Nest M.A."/>
            <person name="van Wyk S."/>
            <person name="Wingfield M.J."/>
            <person name="Xiong C."/>
            <person name="Yue Q."/>
            <person name="Zhang X."/>
        </authorList>
    </citation>
    <scope>NUCLEOTIDE SEQUENCE [LARGE SCALE GENOMIC DNA]</scope>
    <source>
        <strain evidence="2 3">BP6252</strain>
    </source>
</reference>
<evidence type="ECO:0000313" key="2">
    <source>
        <dbReference type="EMBL" id="RDW60619.1"/>
    </source>
</evidence>
<feature type="region of interest" description="Disordered" evidence="1">
    <location>
        <begin position="18"/>
        <end position="41"/>
    </location>
</feature>
<dbReference type="EMBL" id="PDLM01000015">
    <property type="protein sequence ID" value="RDW60619.1"/>
    <property type="molecule type" value="Genomic_DNA"/>
</dbReference>
<organism evidence="2 3">
    <name type="scientific">Coleophoma cylindrospora</name>
    <dbReference type="NCBI Taxonomy" id="1849047"/>
    <lineage>
        <taxon>Eukaryota</taxon>
        <taxon>Fungi</taxon>
        <taxon>Dikarya</taxon>
        <taxon>Ascomycota</taxon>
        <taxon>Pezizomycotina</taxon>
        <taxon>Leotiomycetes</taxon>
        <taxon>Helotiales</taxon>
        <taxon>Dermateaceae</taxon>
        <taxon>Coleophoma</taxon>
    </lineage>
</organism>